<evidence type="ECO:0000259" key="14">
    <source>
        <dbReference type="SMART" id="SM00079"/>
    </source>
</evidence>
<dbReference type="Gene3D" id="3.40.190.10">
    <property type="entry name" value="Periplasmic binding protein-like II"/>
    <property type="match status" value="1"/>
</dbReference>
<keyword evidence="12" id="KW-0407">Ion channel</keyword>
<dbReference type="GO" id="GO:0005886">
    <property type="term" value="C:plasma membrane"/>
    <property type="evidence" value="ECO:0007669"/>
    <property type="project" value="UniProtKB-SubCell"/>
</dbReference>
<accession>A0AAE1P392</accession>
<dbReference type="InterPro" id="IPR001320">
    <property type="entry name" value="Iontro_rcpt_C"/>
</dbReference>
<evidence type="ECO:0000256" key="8">
    <source>
        <dbReference type="ARBA" id="ARBA00023136"/>
    </source>
</evidence>
<evidence type="ECO:0000256" key="2">
    <source>
        <dbReference type="ARBA" id="ARBA00008685"/>
    </source>
</evidence>
<evidence type="ECO:0000256" key="11">
    <source>
        <dbReference type="ARBA" id="ARBA00023286"/>
    </source>
</evidence>
<dbReference type="InterPro" id="IPR052192">
    <property type="entry name" value="Insect_Ionotropic_Sensory_Rcpt"/>
</dbReference>
<evidence type="ECO:0000256" key="6">
    <source>
        <dbReference type="ARBA" id="ARBA00022989"/>
    </source>
</evidence>
<dbReference type="PANTHER" id="PTHR42643:SF30">
    <property type="entry name" value="IONOTROPIC RECEPTOR 40A-RELATED"/>
    <property type="match status" value="1"/>
</dbReference>
<comment type="subcellular location">
    <subcellularLocation>
        <location evidence="1">Cell membrane</location>
        <topology evidence="1">Multi-pass membrane protein</topology>
    </subcellularLocation>
</comment>
<dbReference type="Proteomes" id="UP001292094">
    <property type="component" value="Unassembled WGS sequence"/>
</dbReference>
<keyword evidence="5 13" id="KW-0812">Transmembrane</keyword>
<proteinExistence type="inferred from homology"/>
<evidence type="ECO:0000256" key="10">
    <source>
        <dbReference type="ARBA" id="ARBA00023180"/>
    </source>
</evidence>
<dbReference type="Gene3D" id="1.10.287.70">
    <property type="match status" value="1"/>
</dbReference>
<dbReference type="Pfam" id="PF00060">
    <property type="entry name" value="Lig_chan"/>
    <property type="match status" value="1"/>
</dbReference>
<dbReference type="GO" id="GO:0050906">
    <property type="term" value="P:detection of stimulus involved in sensory perception"/>
    <property type="evidence" value="ECO:0007669"/>
    <property type="project" value="UniProtKB-ARBA"/>
</dbReference>
<evidence type="ECO:0000256" key="7">
    <source>
        <dbReference type="ARBA" id="ARBA00023065"/>
    </source>
</evidence>
<feature type="transmembrane region" description="Helical" evidence="13">
    <location>
        <begin position="118"/>
        <end position="140"/>
    </location>
</feature>
<comment type="similarity">
    <text evidence="2">Belongs to the glutamate-gated ion channel (TC 1.A.10.1) family.</text>
</comment>
<feature type="domain" description="Ionotropic glutamate receptor C-terminal" evidence="14">
    <location>
        <begin position="3"/>
        <end position="361"/>
    </location>
</feature>
<evidence type="ECO:0000256" key="9">
    <source>
        <dbReference type="ARBA" id="ARBA00023170"/>
    </source>
</evidence>
<comment type="caution">
    <text evidence="15">The sequence shown here is derived from an EMBL/GenBank/DDBJ whole genome shotgun (WGS) entry which is preliminary data.</text>
</comment>
<name>A0AAE1P392_9EUCA</name>
<keyword evidence="7" id="KW-0406">Ion transport</keyword>
<protein>
    <recommendedName>
        <fullName evidence="14">Ionotropic glutamate receptor C-terminal domain-containing protein</fullName>
    </recommendedName>
</protein>
<reference evidence="15" key="1">
    <citation type="submission" date="2023-11" db="EMBL/GenBank/DDBJ databases">
        <title>Genome assemblies of two species of porcelain crab, Petrolisthes cinctipes and Petrolisthes manimaculis (Anomura: Porcellanidae).</title>
        <authorList>
            <person name="Angst P."/>
        </authorList>
    </citation>
    <scope>NUCLEOTIDE SEQUENCE</scope>
    <source>
        <strain evidence="15">PB745_02</strain>
        <tissue evidence="15">Gill</tissue>
    </source>
</reference>
<dbReference type="SUPFAM" id="SSF53850">
    <property type="entry name" value="Periplasmic binding protein-like II"/>
    <property type="match status" value="1"/>
</dbReference>
<dbReference type="AlphaFoldDB" id="A0AAE1P392"/>
<sequence>MAVNNFTGPCMRMAAEMVTGSLVNVLDIIAAKLHFCYQLEVPPSGYYGTELPNGTWTGVIGMVSRGEVAMSGVLLTFSEDRAKAVDFSQPLYRDTQTLVYSRPEVQADLSGFLKPYSILMWILLLGTLVLVFLSTVLVQWGDMVLLPPRRGSKSEPVNTREPDVEGTDLVWTSFLWTLTSFIAQGSPWWPRRESVRVVTGCWLLMALILNIVYRSNLKAMLIAPYLRLPFNSMEELVQTDIPTLVANGSMMYRYMMNAAPTTLLHRLRKQVVVPSNLIQEVRQVKQGRYAFLTSIHAIRALIQSQFTKKKNCPLYIAAEPFLGATSIGFAFPKNSTLKKQVDTIILQLKESGIMEHLLLSSLSNVGICLHHKMSGRPTDTLRTLELGDFYGVFCLYVGGMLVGALIFLVEIALGKHKMQLE</sequence>
<evidence type="ECO:0000256" key="1">
    <source>
        <dbReference type="ARBA" id="ARBA00004651"/>
    </source>
</evidence>
<keyword evidence="10" id="KW-0325">Glycoprotein</keyword>
<keyword evidence="3" id="KW-0813">Transport</keyword>
<evidence type="ECO:0000313" key="16">
    <source>
        <dbReference type="Proteomes" id="UP001292094"/>
    </source>
</evidence>
<keyword evidence="16" id="KW-1185">Reference proteome</keyword>
<keyword evidence="4" id="KW-1003">Cell membrane</keyword>
<dbReference type="InterPro" id="IPR019594">
    <property type="entry name" value="Glu/Gly-bd"/>
</dbReference>
<dbReference type="GO" id="GO:0015276">
    <property type="term" value="F:ligand-gated monoatomic ion channel activity"/>
    <property type="evidence" value="ECO:0007669"/>
    <property type="project" value="InterPro"/>
</dbReference>
<evidence type="ECO:0000256" key="4">
    <source>
        <dbReference type="ARBA" id="ARBA00022475"/>
    </source>
</evidence>
<keyword evidence="6 13" id="KW-1133">Transmembrane helix</keyword>
<dbReference type="PANTHER" id="PTHR42643">
    <property type="entry name" value="IONOTROPIC RECEPTOR 20A-RELATED"/>
    <property type="match status" value="1"/>
</dbReference>
<evidence type="ECO:0000256" key="13">
    <source>
        <dbReference type="SAM" id="Phobius"/>
    </source>
</evidence>
<dbReference type="EMBL" id="JAWZYT010003018">
    <property type="protein sequence ID" value="KAK4300638.1"/>
    <property type="molecule type" value="Genomic_DNA"/>
</dbReference>
<gene>
    <name evidence="15" type="ORF">Pmani_027170</name>
</gene>
<dbReference type="SMART" id="SM00079">
    <property type="entry name" value="PBPe"/>
    <property type="match status" value="1"/>
</dbReference>
<keyword evidence="8 13" id="KW-0472">Membrane</keyword>
<evidence type="ECO:0000256" key="3">
    <source>
        <dbReference type="ARBA" id="ARBA00022448"/>
    </source>
</evidence>
<organism evidence="15 16">
    <name type="scientific">Petrolisthes manimaculis</name>
    <dbReference type="NCBI Taxonomy" id="1843537"/>
    <lineage>
        <taxon>Eukaryota</taxon>
        <taxon>Metazoa</taxon>
        <taxon>Ecdysozoa</taxon>
        <taxon>Arthropoda</taxon>
        <taxon>Crustacea</taxon>
        <taxon>Multicrustacea</taxon>
        <taxon>Malacostraca</taxon>
        <taxon>Eumalacostraca</taxon>
        <taxon>Eucarida</taxon>
        <taxon>Decapoda</taxon>
        <taxon>Pleocyemata</taxon>
        <taxon>Anomura</taxon>
        <taxon>Galatheoidea</taxon>
        <taxon>Porcellanidae</taxon>
        <taxon>Petrolisthes</taxon>
    </lineage>
</organism>
<evidence type="ECO:0000313" key="15">
    <source>
        <dbReference type="EMBL" id="KAK4300638.1"/>
    </source>
</evidence>
<dbReference type="Pfam" id="PF10613">
    <property type="entry name" value="Lig_chan-Glu_bd"/>
    <property type="match status" value="1"/>
</dbReference>
<evidence type="ECO:0000256" key="12">
    <source>
        <dbReference type="ARBA" id="ARBA00023303"/>
    </source>
</evidence>
<keyword evidence="11" id="KW-1071">Ligand-gated ion channel</keyword>
<feature type="transmembrane region" description="Helical" evidence="13">
    <location>
        <begin position="195"/>
        <end position="213"/>
    </location>
</feature>
<keyword evidence="9" id="KW-0675">Receptor</keyword>
<feature type="transmembrane region" description="Helical" evidence="13">
    <location>
        <begin position="389"/>
        <end position="413"/>
    </location>
</feature>
<evidence type="ECO:0000256" key="5">
    <source>
        <dbReference type="ARBA" id="ARBA00022692"/>
    </source>
</evidence>